<dbReference type="Proteomes" id="UP001305647">
    <property type="component" value="Unassembled WGS sequence"/>
</dbReference>
<gene>
    <name evidence="1" type="ORF">N658DRAFT_158991</name>
</gene>
<proteinExistence type="predicted"/>
<dbReference type="EMBL" id="MU863647">
    <property type="protein sequence ID" value="KAK4099706.1"/>
    <property type="molecule type" value="Genomic_DNA"/>
</dbReference>
<evidence type="ECO:0000313" key="2">
    <source>
        <dbReference type="Proteomes" id="UP001305647"/>
    </source>
</evidence>
<organism evidence="1 2">
    <name type="scientific">Parathielavia hyrcaniae</name>
    <dbReference type="NCBI Taxonomy" id="113614"/>
    <lineage>
        <taxon>Eukaryota</taxon>
        <taxon>Fungi</taxon>
        <taxon>Dikarya</taxon>
        <taxon>Ascomycota</taxon>
        <taxon>Pezizomycotina</taxon>
        <taxon>Sordariomycetes</taxon>
        <taxon>Sordariomycetidae</taxon>
        <taxon>Sordariales</taxon>
        <taxon>Chaetomiaceae</taxon>
        <taxon>Parathielavia</taxon>
    </lineage>
</organism>
<dbReference type="AlphaFoldDB" id="A0AAN6Q2D5"/>
<reference evidence="1" key="1">
    <citation type="journal article" date="2023" name="Mol. Phylogenet. Evol.">
        <title>Genome-scale phylogeny and comparative genomics of the fungal order Sordariales.</title>
        <authorList>
            <person name="Hensen N."/>
            <person name="Bonometti L."/>
            <person name="Westerberg I."/>
            <person name="Brannstrom I.O."/>
            <person name="Guillou S."/>
            <person name="Cros-Aarteil S."/>
            <person name="Calhoun S."/>
            <person name="Haridas S."/>
            <person name="Kuo A."/>
            <person name="Mondo S."/>
            <person name="Pangilinan J."/>
            <person name="Riley R."/>
            <person name="LaButti K."/>
            <person name="Andreopoulos B."/>
            <person name="Lipzen A."/>
            <person name="Chen C."/>
            <person name="Yan M."/>
            <person name="Daum C."/>
            <person name="Ng V."/>
            <person name="Clum A."/>
            <person name="Steindorff A."/>
            <person name="Ohm R.A."/>
            <person name="Martin F."/>
            <person name="Silar P."/>
            <person name="Natvig D.O."/>
            <person name="Lalanne C."/>
            <person name="Gautier V."/>
            <person name="Ament-Velasquez S.L."/>
            <person name="Kruys A."/>
            <person name="Hutchinson M.I."/>
            <person name="Powell A.J."/>
            <person name="Barry K."/>
            <person name="Miller A.N."/>
            <person name="Grigoriev I.V."/>
            <person name="Debuchy R."/>
            <person name="Gladieux P."/>
            <person name="Hiltunen Thoren M."/>
            <person name="Johannesson H."/>
        </authorList>
    </citation>
    <scope>NUCLEOTIDE SEQUENCE</scope>
    <source>
        <strain evidence="1">CBS 757.83</strain>
    </source>
</reference>
<comment type="caution">
    <text evidence="1">The sequence shown here is derived from an EMBL/GenBank/DDBJ whole genome shotgun (WGS) entry which is preliminary data.</text>
</comment>
<reference evidence="1" key="2">
    <citation type="submission" date="2023-05" db="EMBL/GenBank/DDBJ databases">
        <authorList>
            <consortium name="Lawrence Berkeley National Laboratory"/>
            <person name="Steindorff A."/>
            <person name="Hensen N."/>
            <person name="Bonometti L."/>
            <person name="Westerberg I."/>
            <person name="Brannstrom I.O."/>
            <person name="Guillou S."/>
            <person name="Cros-Aarteil S."/>
            <person name="Calhoun S."/>
            <person name="Haridas S."/>
            <person name="Kuo A."/>
            <person name="Mondo S."/>
            <person name="Pangilinan J."/>
            <person name="Riley R."/>
            <person name="Labutti K."/>
            <person name="Andreopoulos B."/>
            <person name="Lipzen A."/>
            <person name="Chen C."/>
            <person name="Yanf M."/>
            <person name="Daum C."/>
            <person name="Ng V."/>
            <person name="Clum A."/>
            <person name="Ohm R."/>
            <person name="Martin F."/>
            <person name="Silar P."/>
            <person name="Natvig D."/>
            <person name="Lalanne C."/>
            <person name="Gautier V."/>
            <person name="Ament-Velasquez S.L."/>
            <person name="Kruys A."/>
            <person name="Hutchinson M.I."/>
            <person name="Powell A.J."/>
            <person name="Barry K."/>
            <person name="Miller A.N."/>
            <person name="Grigoriev I.V."/>
            <person name="Debuchy R."/>
            <person name="Gladieux P."/>
            <person name="Thoren M.H."/>
            <person name="Johannesson H."/>
        </authorList>
    </citation>
    <scope>NUCLEOTIDE SEQUENCE</scope>
    <source>
        <strain evidence="1">CBS 757.83</strain>
    </source>
</reference>
<accession>A0AAN6Q2D5</accession>
<protein>
    <submittedName>
        <fullName evidence="1">Uncharacterized protein</fullName>
    </submittedName>
</protein>
<evidence type="ECO:0000313" key="1">
    <source>
        <dbReference type="EMBL" id="KAK4099706.1"/>
    </source>
</evidence>
<name>A0AAN6Q2D5_9PEZI</name>
<keyword evidence="2" id="KW-1185">Reference proteome</keyword>
<sequence>MFGMALDECLLLGLRGVAEGLCDEKLGLRWGKGGMVTVLRWFIVSSGSVSSWRCGGRGAWVGLGWMMACSSWLIKVNIGLGAVGYWGHVGSEEHFFLGKLSRHSLGRLFVHSRFFGHTRTHTSVTWWMVDWPAWEISLLSLWHLYRRIYGVMLECDTLIHCTLFW</sequence>